<protein>
    <submittedName>
        <fullName evidence="2">Unplaced genomic scaffold supercont1.6, whole genome shotgun sequence</fullName>
    </submittedName>
</protein>
<gene>
    <name evidence="2" type="ORF">Z517_09327</name>
</gene>
<organism evidence="2 3">
    <name type="scientific">Fonsecaea pedrosoi CBS 271.37</name>
    <dbReference type="NCBI Taxonomy" id="1442368"/>
    <lineage>
        <taxon>Eukaryota</taxon>
        <taxon>Fungi</taxon>
        <taxon>Dikarya</taxon>
        <taxon>Ascomycota</taxon>
        <taxon>Pezizomycotina</taxon>
        <taxon>Eurotiomycetes</taxon>
        <taxon>Chaetothyriomycetidae</taxon>
        <taxon>Chaetothyriales</taxon>
        <taxon>Herpotrichiellaceae</taxon>
        <taxon>Fonsecaea</taxon>
    </lineage>
</organism>
<evidence type="ECO:0000313" key="3">
    <source>
        <dbReference type="Proteomes" id="UP000053029"/>
    </source>
</evidence>
<name>A0A0D2G869_9EURO</name>
<dbReference type="HOGENOM" id="CLU_2399719_0_0_1"/>
<dbReference type="EMBL" id="KN846974">
    <property type="protein sequence ID" value="KIW76883.1"/>
    <property type="molecule type" value="Genomic_DNA"/>
</dbReference>
<reference evidence="2 3" key="1">
    <citation type="submission" date="2015-01" db="EMBL/GenBank/DDBJ databases">
        <title>The Genome Sequence of Fonsecaea pedrosoi CBS 271.37.</title>
        <authorList>
            <consortium name="The Broad Institute Genomics Platform"/>
            <person name="Cuomo C."/>
            <person name="de Hoog S."/>
            <person name="Gorbushina A."/>
            <person name="Stielow B."/>
            <person name="Teixiera M."/>
            <person name="Abouelleil A."/>
            <person name="Chapman S.B."/>
            <person name="Priest M."/>
            <person name="Young S.K."/>
            <person name="Wortman J."/>
            <person name="Nusbaum C."/>
            <person name="Birren B."/>
        </authorList>
    </citation>
    <scope>NUCLEOTIDE SEQUENCE [LARGE SCALE GENOMIC DNA]</scope>
    <source>
        <strain evidence="2 3">CBS 271.37</strain>
    </source>
</reference>
<sequence>MHKPYWQYGSTDLSRSTRSLATHANLMFVSLVDNVIMHYVTDPLLGFLLATTHVPTPPPLPLFLSRAGSSPQEHADEAAVQSPSYHSARHIVH</sequence>
<dbReference type="GeneID" id="25308817"/>
<dbReference type="VEuPathDB" id="FungiDB:Z517_09327"/>
<keyword evidence="3" id="KW-1185">Reference proteome</keyword>
<feature type="region of interest" description="Disordered" evidence="1">
    <location>
        <begin position="67"/>
        <end position="93"/>
    </location>
</feature>
<dbReference type="Proteomes" id="UP000053029">
    <property type="component" value="Unassembled WGS sequence"/>
</dbReference>
<proteinExistence type="predicted"/>
<dbReference type="RefSeq" id="XP_013280691.1">
    <property type="nucleotide sequence ID" value="XM_013425237.1"/>
</dbReference>
<dbReference type="AlphaFoldDB" id="A0A0D2G869"/>
<accession>A0A0D2G869</accession>
<evidence type="ECO:0000256" key="1">
    <source>
        <dbReference type="SAM" id="MobiDB-lite"/>
    </source>
</evidence>
<evidence type="ECO:0000313" key="2">
    <source>
        <dbReference type="EMBL" id="KIW76883.1"/>
    </source>
</evidence>